<keyword evidence="2" id="KW-1185">Reference proteome</keyword>
<evidence type="ECO:0000313" key="1">
    <source>
        <dbReference type="EMBL" id="QZA77015.1"/>
    </source>
</evidence>
<sequence>MPRYTRLNMTILYRYFPLDQNDDQHFERLISVLSGRIFFSSPHFFNDPFEMTPIFGIPSDSEYEQIFRKNLIPTEGLSKSQKNKITNNINLKLMSSKNRTLDEGWVKELGVLCLSEDHKNILMWSHYGKNHSGVCLGFNSEYLPFSSSKPVIYNEDRPQVPIEPSGIDDCDLIKATLLTKSPHWAYEKEWRCIKRPVRESEKNFYRTEMESNPARINEIADLLASEGGSGVYEFDTSAIRRVIFGVKTTEKIKQRLIAEIVRRNLSPKISSLILDNRRFTLNEVRIKAKDIHKLAGRPINE</sequence>
<organism evidence="1 2">
    <name type="scientific">Deefgea tanakiae</name>
    <dbReference type="NCBI Taxonomy" id="2865840"/>
    <lineage>
        <taxon>Bacteria</taxon>
        <taxon>Pseudomonadati</taxon>
        <taxon>Pseudomonadota</taxon>
        <taxon>Betaproteobacteria</taxon>
        <taxon>Neisseriales</taxon>
        <taxon>Chitinibacteraceae</taxon>
        <taxon>Deefgea</taxon>
    </lineage>
</organism>
<protein>
    <submittedName>
        <fullName evidence="1">DUF2971 domain-containing protein</fullName>
    </submittedName>
</protein>
<dbReference type="InterPro" id="IPR021352">
    <property type="entry name" value="DUF2971"/>
</dbReference>
<accession>A0ABX8Z5D1</accession>
<dbReference type="EMBL" id="CP081150">
    <property type="protein sequence ID" value="QZA77015.1"/>
    <property type="molecule type" value="Genomic_DNA"/>
</dbReference>
<proteinExistence type="predicted"/>
<reference evidence="1 2" key="1">
    <citation type="submission" date="2021-08" db="EMBL/GenBank/DDBJ databases">
        <title>complete genome sequencing of Deefgea sp. D25.</title>
        <authorList>
            <person name="Bae J.-W."/>
            <person name="Gim D.-H."/>
        </authorList>
    </citation>
    <scope>NUCLEOTIDE SEQUENCE [LARGE SCALE GENOMIC DNA]</scope>
    <source>
        <strain evidence="1 2">D25</strain>
    </source>
</reference>
<dbReference type="RefSeq" id="WP_221005412.1">
    <property type="nucleotide sequence ID" value="NZ_CP081150.1"/>
</dbReference>
<evidence type="ECO:0000313" key="2">
    <source>
        <dbReference type="Proteomes" id="UP000825679"/>
    </source>
</evidence>
<dbReference type="Pfam" id="PF11185">
    <property type="entry name" value="DUF2971"/>
    <property type="match status" value="1"/>
</dbReference>
<name>A0ABX8Z5D1_9NEIS</name>
<gene>
    <name evidence="1" type="ORF">K4H28_11940</name>
</gene>
<dbReference type="Proteomes" id="UP000825679">
    <property type="component" value="Chromosome"/>
</dbReference>